<name>A0ABW4E1P4_9RHOB</name>
<dbReference type="Gene3D" id="3.40.50.300">
    <property type="entry name" value="P-loop containing nucleotide triphosphate hydrolases"/>
    <property type="match status" value="2"/>
</dbReference>
<feature type="coiled-coil region" evidence="1">
    <location>
        <begin position="526"/>
        <end position="577"/>
    </location>
</feature>
<dbReference type="PANTHER" id="PTHR32114:SF2">
    <property type="entry name" value="ABC TRANSPORTER ABCH.3"/>
    <property type="match status" value="1"/>
</dbReference>
<sequence>MSDLYLRSVELSNFRIYGDSYAFELPDGPGVTLITGANGLGKTSFFDGVEWALTNQVSRFQDIPTDARRKQLDPLTRIGATANSHRVSLQFSDGDPIDRGAGFVPDERAIAALLKRPEWGEIANLHGYLSITHFLGQAATQRFSLRKPEKQWEALKGPAGVDRINALRERMSGLGVRRAFTRALEDRTKKLGEASEALAAWTSLLAERDRARQLSSSDEAVPPAALRNAIELAGAQVLRLVPDMDWSLPEPSTPSEALLEALAELLRAIEQRSVADTEAVNALAKIAADFDAAGAETQALRSRADEIEQRRAAAVEKLAEADALLLRVTANLAATERQAAQAKARTLILTRMRAALRQLEDAQSRRGDAAEQLEHSQSELGRIEVSIAALREGLARATAQRADRRALADRVTLARRRAEISGKLTSTRAEIDRLTPLIASRQAADPRAQREAMVGRETATQTFIGRINADLRAHDDRALAISEAVSVIAHRLRHNDVTCPVCASEFPPGRLAALATQQRAADARPASQLAEALADARLESEGLRRQILDVERAIAELEQLQASMATLRAREQNLRQQLVEAGGSANGVYDQSETLFLEQELVETDAKLAASDTPEKIDVQLKEAEAVLKAELMKRGTLQQSRDSADEDVEVAGTTLRQHAEIWTDEMGLLVDLDNEKAAIESQLSDLSSRISVERAAADEARLAWDSQREAEFRETEAQTASNARLDSLANTRSALVKRWMDAGQSGEPDTARVSQRRARIKERSAQLEQVRATQQQLVAGYRKWMSDERLRRLETRTAEIMRNESAASDIDVLRLLESRVKEARRELEFTQRARDRIDTVGGQLLQRADSYADDVLAPLNATIQRFARTLMTWADASIIYRAEHHVTRSELRPGIVRSEADGSVTQLEMNPNLYFSEGQLSALSVAALLAASTTFGWSRWRGLLLDDPLQHNDVIHASAFMDLLRQMVRQLDYQVILSTHDSSEAEFLGRKCRSAGIPYFVHELVPQGESGLISNVA</sequence>
<comment type="caution">
    <text evidence="3">The sequence shown here is derived from an EMBL/GenBank/DDBJ whole genome shotgun (WGS) entry which is preliminary data.</text>
</comment>
<dbReference type="SUPFAM" id="SSF52540">
    <property type="entry name" value="P-loop containing nucleoside triphosphate hydrolases"/>
    <property type="match status" value="1"/>
</dbReference>
<dbReference type="RefSeq" id="WP_131573376.1">
    <property type="nucleotide sequence ID" value="NZ_CBCSAJ010000009.1"/>
</dbReference>
<evidence type="ECO:0000259" key="2">
    <source>
        <dbReference type="Pfam" id="PF13476"/>
    </source>
</evidence>
<dbReference type="Proteomes" id="UP001597302">
    <property type="component" value="Unassembled WGS sequence"/>
</dbReference>
<evidence type="ECO:0000313" key="4">
    <source>
        <dbReference type="Proteomes" id="UP001597302"/>
    </source>
</evidence>
<accession>A0ABW4E1P4</accession>
<organism evidence="3 4">
    <name type="scientific">Paracoccus nototheniae</name>
    <dbReference type="NCBI Taxonomy" id="2489002"/>
    <lineage>
        <taxon>Bacteria</taxon>
        <taxon>Pseudomonadati</taxon>
        <taxon>Pseudomonadota</taxon>
        <taxon>Alphaproteobacteria</taxon>
        <taxon>Rhodobacterales</taxon>
        <taxon>Paracoccaceae</taxon>
        <taxon>Paracoccus</taxon>
    </lineage>
</organism>
<dbReference type="InterPro" id="IPR027417">
    <property type="entry name" value="P-loop_NTPase"/>
</dbReference>
<keyword evidence="1" id="KW-0175">Coiled coil</keyword>
<gene>
    <name evidence="3" type="ORF">ACFQ5P_18345</name>
</gene>
<feature type="coiled-coil region" evidence="1">
    <location>
        <begin position="297"/>
        <end position="379"/>
    </location>
</feature>
<dbReference type="Pfam" id="PF13476">
    <property type="entry name" value="AAA_23"/>
    <property type="match status" value="1"/>
</dbReference>
<protein>
    <submittedName>
        <fullName evidence="3">AAA family ATPase</fullName>
    </submittedName>
</protein>
<evidence type="ECO:0000313" key="3">
    <source>
        <dbReference type="EMBL" id="MFD1483258.1"/>
    </source>
</evidence>
<proteinExistence type="predicted"/>
<keyword evidence="4" id="KW-1185">Reference proteome</keyword>
<dbReference type="InterPro" id="IPR038729">
    <property type="entry name" value="Rad50/SbcC_AAA"/>
</dbReference>
<dbReference type="PANTHER" id="PTHR32114">
    <property type="entry name" value="ABC TRANSPORTER ABCH.3"/>
    <property type="match status" value="1"/>
</dbReference>
<evidence type="ECO:0000256" key="1">
    <source>
        <dbReference type="SAM" id="Coils"/>
    </source>
</evidence>
<reference evidence="4" key="1">
    <citation type="journal article" date="2019" name="Int. J. Syst. Evol. Microbiol.">
        <title>The Global Catalogue of Microorganisms (GCM) 10K type strain sequencing project: providing services to taxonomists for standard genome sequencing and annotation.</title>
        <authorList>
            <consortium name="The Broad Institute Genomics Platform"/>
            <consortium name="The Broad Institute Genome Sequencing Center for Infectious Disease"/>
            <person name="Wu L."/>
            <person name="Ma J."/>
        </authorList>
    </citation>
    <scope>NUCLEOTIDE SEQUENCE [LARGE SCALE GENOMIC DNA]</scope>
    <source>
        <strain evidence="4">CCM 8875</strain>
    </source>
</reference>
<feature type="domain" description="Rad50/SbcC-type AAA" evidence="2">
    <location>
        <begin position="8"/>
        <end position="95"/>
    </location>
</feature>
<dbReference type="EMBL" id="JBHTOQ010000045">
    <property type="protein sequence ID" value="MFD1483258.1"/>
    <property type="molecule type" value="Genomic_DNA"/>
</dbReference>